<protein>
    <submittedName>
        <fullName evidence="2">Uncharacterized protein</fullName>
    </submittedName>
</protein>
<sequence length="42" mass="4921">MLHTYPPVRGRLKTKKTAHENHRERQSIESITKYENITADGL</sequence>
<evidence type="ECO:0000313" key="3">
    <source>
        <dbReference type="Proteomes" id="UP000004982"/>
    </source>
</evidence>
<dbReference type="AlphaFoldDB" id="A0AA36UJK9"/>
<accession>A0AA36UJK9</accession>
<organism evidence="2 3">
    <name type="scientific">Neisseria macacae ATCC 33926</name>
    <dbReference type="NCBI Taxonomy" id="997348"/>
    <lineage>
        <taxon>Bacteria</taxon>
        <taxon>Pseudomonadati</taxon>
        <taxon>Pseudomonadota</taxon>
        <taxon>Betaproteobacteria</taxon>
        <taxon>Neisseriales</taxon>
        <taxon>Neisseriaceae</taxon>
        <taxon>Neisseria</taxon>
    </lineage>
</organism>
<gene>
    <name evidence="2" type="ORF">HMPREF9418_1272</name>
</gene>
<dbReference type="EMBL" id="AFQE01000061">
    <property type="protein sequence ID" value="EGQ77156.1"/>
    <property type="molecule type" value="Genomic_DNA"/>
</dbReference>
<evidence type="ECO:0000313" key="2">
    <source>
        <dbReference type="EMBL" id="EGQ77156.1"/>
    </source>
</evidence>
<reference evidence="2 3" key="1">
    <citation type="submission" date="2011-05" db="EMBL/GenBank/DDBJ databases">
        <authorList>
            <person name="Muzny D."/>
            <person name="Qin X."/>
            <person name="Deng J."/>
            <person name="Jiang H."/>
            <person name="Liu Y."/>
            <person name="Qu J."/>
            <person name="Song X.-Z."/>
            <person name="Zhang L."/>
            <person name="Thornton R."/>
            <person name="Coyle M."/>
            <person name="Francisco L."/>
            <person name="Jackson L."/>
            <person name="Javaid M."/>
            <person name="Korchina V."/>
            <person name="Kovar C."/>
            <person name="Mata R."/>
            <person name="Mathew T."/>
            <person name="Ngo R."/>
            <person name="Nguyen L."/>
            <person name="Nguyen N."/>
            <person name="Okwuonu G."/>
            <person name="Ongeri F."/>
            <person name="Pham C."/>
            <person name="Simmons D."/>
            <person name="Wilczek-Boney K."/>
            <person name="Hale W."/>
            <person name="Jakkamsetti A."/>
            <person name="Pham P."/>
            <person name="Ruth R."/>
            <person name="San Lucas F."/>
            <person name="Warren J."/>
            <person name="Zhang J."/>
            <person name="Zhao Z."/>
            <person name="Zhou C."/>
            <person name="Zhu D."/>
            <person name="Lee S."/>
            <person name="Bess C."/>
            <person name="Blankenburg K."/>
            <person name="Forbes L."/>
            <person name="Fu Q."/>
            <person name="Gubbala S."/>
            <person name="Hirani K."/>
            <person name="Jayaseelan J.C."/>
            <person name="Lara F."/>
            <person name="Munidasa M."/>
            <person name="Palculict T."/>
            <person name="Patil S."/>
            <person name="Pu L.-L."/>
            <person name="Saada N."/>
            <person name="Tang L."/>
            <person name="Weissenberger G."/>
            <person name="Zhu Y."/>
            <person name="Hemphill L."/>
            <person name="Shang Y."/>
            <person name="Youmans B."/>
            <person name="Ayvaz T."/>
            <person name="Ross M."/>
            <person name="Santibanez J."/>
            <person name="Aqrawi P."/>
            <person name="Gross S."/>
            <person name="Joshi V."/>
            <person name="Fowler G."/>
            <person name="Nazareth L."/>
            <person name="Reid J."/>
            <person name="Worley K."/>
            <person name="Petrosino J."/>
            <person name="Highlander S."/>
            <person name="Gibbs R."/>
        </authorList>
    </citation>
    <scope>NUCLEOTIDE SEQUENCE [LARGE SCALE GENOMIC DNA]</scope>
    <source>
        <strain evidence="2 3">ATCC 33926</strain>
    </source>
</reference>
<feature type="region of interest" description="Disordered" evidence="1">
    <location>
        <begin position="1"/>
        <end position="26"/>
    </location>
</feature>
<feature type="compositionally biased region" description="Basic and acidic residues" evidence="1">
    <location>
        <begin position="17"/>
        <end position="26"/>
    </location>
</feature>
<dbReference type="Proteomes" id="UP000004982">
    <property type="component" value="Unassembled WGS sequence"/>
</dbReference>
<proteinExistence type="predicted"/>
<comment type="caution">
    <text evidence="2">The sequence shown here is derived from an EMBL/GenBank/DDBJ whole genome shotgun (WGS) entry which is preliminary data.</text>
</comment>
<name>A0AA36UJK9_9NEIS</name>
<evidence type="ECO:0000256" key="1">
    <source>
        <dbReference type="SAM" id="MobiDB-lite"/>
    </source>
</evidence>